<name>A0A6S6QPW7_9HYPH</name>
<dbReference type="Gene3D" id="3.40.50.150">
    <property type="entry name" value="Vaccinia Virus protein VP39"/>
    <property type="match status" value="1"/>
</dbReference>
<dbReference type="KEGG" id="tso:IZ6_22810"/>
<sequence>MNALAQELTASAPIAVPVLDWAKTYDRLAQMETQFTQHQIDMMQLTRAKTVLDIGCGSGRLAIPMARLAKNVTALDACPDLLGRCGANASEAGLANVIAHQADWDALIPGKDLPRHDVVVASRYNGELDLMKLDSAANLLVYVQLFSGPSTKALLNALLEGIVAPEPEADVEQSGVTTIFNELTGFGIEPNVVHVPTAFTRWYRDEKEALSDFDWLGVDSALTPILHRNIRRFLAPAPHGGFRFLFGTKCAIVWWRK</sequence>
<dbReference type="CDD" id="cd02440">
    <property type="entry name" value="AdoMet_MTases"/>
    <property type="match status" value="1"/>
</dbReference>
<dbReference type="Pfam" id="PF13649">
    <property type="entry name" value="Methyltransf_25"/>
    <property type="match status" value="1"/>
</dbReference>
<dbReference type="RefSeq" id="WP_222875189.1">
    <property type="nucleotide sequence ID" value="NZ_AP023361.1"/>
</dbReference>
<gene>
    <name evidence="2" type="ORF">IZ6_22810</name>
</gene>
<feature type="domain" description="Methyltransferase" evidence="1">
    <location>
        <begin position="51"/>
        <end position="122"/>
    </location>
</feature>
<dbReference type="EMBL" id="AP023361">
    <property type="protein sequence ID" value="BCJ91546.1"/>
    <property type="molecule type" value="Genomic_DNA"/>
</dbReference>
<dbReference type="SUPFAM" id="SSF53335">
    <property type="entry name" value="S-adenosyl-L-methionine-dependent methyltransferases"/>
    <property type="match status" value="1"/>
</dbReference>
<reference evidence="2 3" key="1">
    <citation type="submission" date="2020-08" db="EMBL/GenBank/DDBJ databases">
        <title>Genome sequence of Rhizobiales bacterium strain IZ6.</title>
        <authorList>
            <person name="Nakai R."/>
            <person name="Naganuma T."/>
        </authorList>
    </citation>
    <scope>NUCLEOTIDE SEQUENCE [LARGE SCALE GENOMIC DNA]</scope>
    <source>
        <strain evidence="2 3">IZ6</strain>
    </source>
</reference>
<dbReference type="AlphaFoldDB" id="A0A6S6QPW7"/>
<organism evidence="2 3">
    <name type="scientific">Terrihabitans soli</name>
    <dbReference type="NCBI Taxonomy" id="708113"/>
    <lineage>
        <taxon>Bacteria</taxon>
        <taxon>Pseudomonadati</taxon>
        <taxon>Pseudomonadota</taxon>
        <taxon>Alphaproteobacteria</taxon>
        <taxon>Hyphomicrobiales</taxon>
        <taxon>Terrihabitans</taxon>
    </lineage>
</organism>
<dbReference type="InterPro" id="IPR029063">
    <property type="entry name" value="SAM-dependent_MTases_sf"/>
</dbReference>
<evidence type="ECO:0000259" key="1">
    <source>
        <dbReference type="Pfam" id="PF13649"/>
    </source>
</evidence>
<dbReference type="InterPro" id="IPR041698">
    <property type="entry name" value="Methyltransf_25"/>
</dbReference>
<accession>A0A6S6QPW7</accession>
<evidence type="ECO:0000313" key="2">
    <source>
        <dbReference type="EMBL" id="BCJ91546.1"/>
    </source>
</evidence>
<protein>
    <recommendedName>
        <fullName evidence="1">Methyltransferase domain-containing protein</fullName>
    </recommendedName>
</protein>
<proteinExistence type="predicted"/>
<keyword evidence="3" id="KW-1185">Reference proteome</keyword>
<evidence type="ECO:0000313" key="3">
    <source>
        <dbReference type="Proteomes" id="UP000515317"/>
    </source>
</evidence>
<dbReference type="Proteomes" id="UP000515317">
    <property type="component" value="Chromosome"/>
</dbReference>